<keyword evidence="9" id="KW-0472">Membrane</keyword>
<keyword evidence="9" id="KW-1133">Transmembrane helix</keyword>
<evidence type="ECO:0000256" key="6">
    <source>
        <dbReference type="ARBA" id="ARBA00022840"/>
    </source>
</evidence>
<reference evidence="11 12" key="1">
    <citation type="submission" date="2022-06" db="EMBL/GenBank/DDBJ databases">
        <title>Mycolicibacterium sp. CAU 1645 isolated from seawater.</title>
        <authorList>
            <person name="Kim W."/>
        </authorList>
    </citation>
    <scope>NUCLEOTIDE SEQUENCE [LARGE SCALE GENOMIC DNA]</scope>
    <source>
        <strain evidence="11 12">CAU 1645</strain>
    </source>
</reference>
<keyword evidence="9" id="KW-0812">Transmembrane</keyword>
<evidence type="ECO:0000256" key="3">
    <source>
        <dbReference type="ARBA" id="ARBA00022679"/>
    </source>
</evidence>
<dbReference type="InterPro" id="IPR017441">
    <property type="entry name" value="Protein_kinase_ATP_BS"/>
</dbReference>
<dbReference type="InterPro" id="IPR011009">
    <property type="entry name" value="Kinase-like_dom_sf"/>
</dbReference>
<comment type="caution">
    <text evidence="11">The sequence shown here is derived from an EMBL/GenBank/DDBJ whole genome shotgun (WGS) entry which is preliminary data.</text>
</comment>
<dbReference type="Proteomes" id="UP001651690">
    <property type="component" value="Unassembled WGS sequence"/>
</dbReference>
<dbReference type="InterPro" id="IPR000719">
    <property type="entry name" value="Prot_kinase_dom"/>
</dbReference>
<dbReference type="Gene3D" id="3.30.200.20">
    <property type="entry name" value="Phosphorylase Kinase, domain 1"/>
    <property type="match status" value="1"/>
</dbReference>
<keyword evidence="6 7" id="KW-0067">ATP-binding</keyword>
<feature type="binding site" evidence="7">
    <location>
        <position position="38"/>
    </location>
    <ligand>
        <name>ATP</name>
        <dbReference type="ChEBI" id="CHEBI:30616"/>
    </ligand>
</feature>
<feature type="compositionally biased region" description="Pro residues" evidence="8">
    <location>
        <begin position="348"/>
        <end position="358"/>
    </location>
</feature>
<dbReference type="InterPro" id="IPR008271">
    <property type="entry name" value="Ser/Thr_kinase_AS"/>
</dbReference>
<dbReference type="PROSITE" id="PS00107">
    <property type="entry name" value="PROTEIN_KINASE_ATP"/>
    <property type="match status" value="1"/>
</dbReference>
<feature type="transmembrane region" description="Helical" evidence="9">
    <location>
        <begin position="307"/>
        <end position="328"/>
    </location>
</feature>
<dbReference type="Gene3D" id="1.10.510.10">
    <property type="entry name" value="Transferase(Phosphotransferase) domain 1"/>
    <property type="match status" value="1"/>
</dbReference>
<dbReference type="EMBL" id="JANDBD010000008">
    <property type="protein sequence ID" value="MCP9274548.1"/>
    <property type="molecule type" value="Genomic_DNA"/>
</dbReference>
<proteinExistence type="predicted"/>
<evidence type="ECO:0000256" key="4">
    <source>
        <dbReference type="ARBA" id="ARBA00022741"/>
    </source>
</evidence>
<feature type="domain" description="Protein kinase" evidence="10">
    <location>
        <begin position="9"/>
        <end position="268"/>
    </location>
</feature>
<keyword evidence="2 11" id="KW-0723">Serine/threonine-protein kinase</keyword>
<evidence type="ECO:0000256" key="5">
    <source>
        <dbReference type="ARBA" id="ARBA00022777"/>
    </source>
</evidence>
<dbReference type="PROSITE" id="PS00108">
    <property type="entry name" value="PROTEIN_KINASE_ST"/>
    <property type="match status" value="1"/>
</dbReference>
<dbReference type="PANTHER" id="PTHR43289">
    <property type="entry name" value="MITOGEN-ACTIVATED PROTEIN KINASE KINASE KINASE 20-RELATED"/>
    <property type="match status" value="1"/>
</dbReference>
<keyword evidence="4 7" id="KW-0547">Nucleotide-binding</keyword>
<evidence type="ECO:0000256" key="8">
    <source>
        <dbReference type="SAM" id="MobiDB-lite"/>
    </source>
</evidence>
<evidence type="ECO:0000256" key="9">
    <source>
        <dbReference type="SAM" id="Phobius"/>
    </source>
</evidence>
<dbReference type="SUPFAM" id="SSF56112">
    <property type="entry name" value="Protein kinase-like (PK-like)"/>
    <property type="match status" value="1"/>
</dbReference>
<dbReference type="GO" id="GO:0004674">
    <property type="term" value="F:protein serine/threonine kinase activity"/>
    <property type="evidence" value="ECO:0007669"/>
    <property type="project" value="UniProtKB-KW"/>
</dbReference>
<evidence type="ECO:0000313" key="11">
    <source>
        <dbReference type="EMBL" id="MCP9274548.1"/>
    </source>
</evidence>
<evidence type="ECO:0000256" key="2">
    <source>
        <dbReference type="ARBA" id="ARBA00022527"/>
    </source>
</evidence>
<sequence length="625" mass="66925">MEGTAFGRYQLIELLGRGGMGEVWRAHDTAIDREVAIKTLLPHYAQDPDFTERFRREARAAARLDDPHIVPIYDVGEIDGRLYVMMRLISGRDLLSLLSAGPLEPARAVRIVEQIASALHHAHQEGLVHRDVKPSNILVGENDFAYLIDFGIARSAGDSALTSASSAVGTWAYMAPERFSTGDIAPSSDVYALACVLYQCLTGGVPFPGDTLEQVAGAHMVVPPPRPSHGHVAIPTALDDVVAVGLAKRPADRYPTTVDLASAAQRAITAPIARPDPAYAQTWSPSGGPAATDPPTVVAGRSRRRTAILIGALLAVTALIAGGVFIAARPSEESRTTTATEQSAALPAPTPTGPPPNTGPLTGLYRADFGPITHLNDVPGPDPSKASDRFAIRSTCLPTGCVANATRLEGTVAYAKPFVLDRIGDRWFAVGLSAVPCKTDQATEAWEVMSLRPQPDGRLAGEFMSLTGNDCLMKRTVTLTRTGDVDVESLPDPASLAPRVRSPAEGLWGEYLQTRTFPRVGQQQQATYRVNTHCVRTGDRCISFMWGPNGEANPLVFDKDAWALFTETDVVCRGATMHVKKTGRYPLPAPAQTPIPELNGSGRQDQSAPCAAEVEFTETMTRTGD</sequence>
<accession>A0ABT1M5W0</accession>
<protein>
    <recommendedName>
        <fullName evidence="1">non-specific serine/threonine protein kinase</fullName>
        <ecNumber evidence="1">2.7.11.1</ecNumber>
    </recommendedName>
</protein>
<evidence type="ECO:0000256" key="7">
    <source>
        <dbReference type="PROSITE-ProRule" id="PRU10141"/>
    </source>
</evidence>
<dbReference type="PANTHER" id="PTHR43289:SF6">
    <property type="entry name" value="SERINE_THREONINE-PROTEIN KINASE NEKL-3"/>
    <property type="match status" value="1"/>
</dbReference>
<dbReference type="CDD" id="cd14014">
    <property type="entry name" value="STKc_PknB_like"/>
    <property type="match status" value="1"/>
</dbReference>
<keyword evidence="3" id="KW-0808">Transferase</keyword>
<dbReference type="Pfam" id="PF00069">
    <property type="entry name" value="Pkinase"/>
    <property type="match status" value="1"/>
</dbReference>
<feature type="region of interest" description="Disordered" evidence="8">
    <location>
        <begin position="597"/>
        <end position="625"/>
    </location>
</feature>
<dbReference type="EC" id="2.7.11.1" evidence="1"/>
<dbReference type="SMART" id="SM00220">
    <property type="entry name" value="S_TKc"/>
    <property type="match status" value="1"/>
</dbReference>
<organism evidence="11 12">
    <name type="scientific">Mycolicibacterium arenosum</name>
    <dbReference type="NCBI Taxonomy" id="2952157"/>
    <lineage>
        <taxon>Bacteria</taxon>
        <taxon>Bacillati</taxon>
        <taxon>Actinomycetota</taxon>
        <taxon>Actinomycetes</taxon>
        <taxon>Mycobacteriales</taxon>
        <taxon>Mycobacteriaceae</taxon>
        <taxon>Mycolicibacterium</taxon>
    </lineage>
</organism>
<evidence type="ECO:0000313" key="12">
    <source>
        <dbReference type="Proteomes" id="UP001651690"/>
    </source>
</evidence>
<evidence type="ECO:0000259" key="10">
    <source>
        <dbReference type="PROSITE" id="PS50011"/>
    </source>
</evidence>
<evidence type="ECO:0000256" key="1">
    <source>
        <dbReference type="ARBA" id="ARBA00012513"/>
    </source>
</evidence>
<keyword evidence="12" id="KW-1185">Reference proteome</keyword>
<gene>
    <name evidence="11" type="ORF">NM203_20350</name>
</gene>
<name>A0ABT1M5W0_9MYCO</name>
<dbReference type="PROSITE" id="PS50011">
    <property type="entry name" value="PROTEIN_KINASE_DOM"/>
    <property type="match status" value="1"/>
</dbReference>
<keyword evidence="5 11" id="KW-0418">Kinase</keyword>
<feature type="region of interest" description="Disordered" evidence="8">
    <location>
        <begin position="331"/>
        <end position="358"/>
    </location>
</feature>